<evidence type="ECO:0000256" key="3">
    <source>
        <dbReference type="ARBA" id="ARBA00023163"/>
    </source>
</evidence>
<keyword evidence="2 6" id="KW-0238">DNA-binding</keyword>
<dbReference type="GO" id="GO:0003700">
    <property type="term" value="F:DNA-binding transcription factor activity"/>
    <property type="evidence" value="ECO:0007669"/>
    <property type="project" value="InterPro"/>
</dbReference>
<dbReference type="InterPro" id="IPR001347">
    <property type="entry name" value="SIS_dom"/>
</dbReference>
<dbReference type="Pfam" id="PF01418">
    <property type="entry name" value="HTH_6"/>
    <property type="match status" value="1"/>
</dbReference>
<dbReference type="InterPro" id="IPR047640">
    <property type="entry name" value="RpiR-like"/>
</dbReference>
<keyword evidence="7" id="KW-1185">Reference proteome</keyword>
<dbReference type="RefSeq" id="WP_184402539.1">
    <property type="nucleotide sequence ID" value="NZ_JACHHJ010000001.1"/>
</dbReference>
<dbReference type="EMBL" id="JACHHJ010000001">
    <property type="protein sequence ID" value="MBB6448558.1"/>
    <property type="molecule type" value="Genomic_DNA"/>
</dbReference>
<evidence type="ECO:0000313" key="6">
    <source>
        <dbReference type="EMBL" id="MBB6448558.1"/>
    </source>
</evidence>
<dbReference type="Proteomes" id="UP000568839">
    <property type="component" value="Unassembled WGS sequence"/>
</dbReference>
<dbReference type="PROSITE" id="PS51464">
    <property type="entry name" value="SIS"/>
    <property type="match status" value="1"/>
</dbReference>
<proteinExistence type="predicted"/>
<organism evidence="6 7">
    <name type="scientific">Geomicrobium halophilum</name>
    <dbReference type="NCBI Taxonomy" id="549000"/>
    <lineage>
        <taxon>Bacteria</taxon>
        <taxon>Bacillati</taxon>
        <taxon>Bacillota</taxon>
        <taxon>Bacilli</taxon>
        <taxon>Bacillales</taxon>
        <taxon>Geomicrobium</taxon>
    </lineage>
</organism>
<keyword evidence="1" id="KW-0805">Transcription regulation</keyword>
<dbReference type="GO" id="GO:1901135">
    <property type="term" value="P:carbohydrate derivative metabolic process"/>
    <property type="evidence" value="ECO:0007669"/>
    <property type="project" value="InterPro"/>
</dbReference>
<dbReference type="AlphaFoldDB" id="A0A841Q024"/>
<gene>
    <name evidence="6" type="ORF">HNR44_000507</name>
</gene>
<dbReference type="GO" id="GO:0003677">
    <property type="term" value="F:DNA binding"/>
    <property type="evidence" value="ECO:0007669"/>
    <property type="project" value="UniProtKB-KW"/>
</dbReference>
<dbReference type="GO" id="GO:0097367">
    <property type="term" value="F:carbohydrate derivative binding"/>
    <property type="evidence" value="ECO:0007669"/>
    <property type="project" value="InterPro"/>
</dbReference>
<dbReference type="InterPro" id="IPR046348">
    <property type="entry name" value="SIS_dom_sf"/>
</dbReference>
<dbReference type="Gene3D" id="3.40.50.10490">
    <property type="entry name" value="Glucose-6-phosphate isomerase like protein, domain 1"/>
    <property type="match status" value="1"/>
</dbReference>
<reference evidence="6 7" key="1">
    <citation type="submission" date="2020-08" db="EMBL/GenBank/DDBJ databases">
        <title>Genomic Encyclopedia of Type Strains, Phase IV (KMG-IV): sequencing the most valuable type-strain genomes for metagenomic binning, comparative biology and taxonomic classification.</title>
        <authorList>
            <person name="Goeker M."/>
        </authorList>
    </citation>
    <scope>NUCLEOTIDE SEQUENCE [LARGE SCALE GENOMIC DNA]</scope>
    <source>
        <strain evidence="6 7">DSM 21769</strain>
    </source>
</reference>
<sequence length="282" mass="31063">MTTNECLQAIRAHYSLLSEKERRIADFILGSPHKVIYFSISELASASEVAEATVFRFSKHVGYKGFQELKIALARQIVKPEANIHEVVQETDDTDTITKKIFNEHKRALDDSVALIKEETVDGVVKHMTQATRIDIYGSGGSGVVASDAYHKFMRLGIPTQAFTDDHQQLMSAALLKENSVAIGISNSGSNRDVVDAIQTARDKGAVTIAIANNRFSPLTKAAHYTLSTSARESLFRTEAMASRIVQLAVIDLLYVTAAMQMKSTTLENLEAIRQAIAAKRY</sequence>
<dbReference type="InterPro" id="IPR000281">
    <property type="entry name" value="HTH_RpiR"/>
</dbReference>
<dbReference type="Pfam" id="PF01380">
    <property type="entry name" value="SIS"/>
    <property type="match status" value="1"/>
</dbReference>
<comment type="caution">
    <text evidence="6">The sequence shown here is derived from an EMBL/GenBank/DDBJ whole genome shotgun (WGS) entry which is preliminary data.</text>
</comment>
<feature type="domain" description="SIS" evidence="5">
    <location>
        <begin position="124"/>
        <end position="264"/>
    </location>
</feature>
<evidence type="ECO:0000256" key="1">
    <source>
        <dbReference type="ARBA" id="ARBA00023015"/>
    </source>
</evidence>
<protein>
    <submittedName>
        <fullName evidence="6">DNA-binding MurR/RpiR family transcriptional regulator</fullName>
    </submittedName>
</protein>
<feature type="domain" description="HTH rpiR-type" evidence="4">
    <location>
        <begin position="4"/>
        <end position="80"/>
    </location>
</feature>
<keyword evidence="3" id="KW-0804">Transcription</keyword>
<dbReference type="SUPFAM" id="SSF46689">
    <property type="entry name" value="Homeodomain-like"/>
    <property type="match status" value="1"/>
</dbReference>
<dbReference type="PROSITE" id="PS51071">
    <property type="entry name" value="HTH_RPIR"/>
    <property type="match status" value="1"/>
</dbReference>
<dbReference type="CDD" id="cd05013">
    <property type="entry name" value="SIS_RpiR"/>
    <property type="match status" value="1"/>
</dbReference>
<evidence type="ECO:0000313" key="7">
    <source>
        <dbReference type="Proteomes" id="UP000568839"/>
    </source>
</evidence>
<dbReference type="InterPro" id="IPR009057">
    <property type="entry name" value="Homeodomain-like_sf"/>
</dbReference>
<dbReference type="PANTHER" id="PTHR30514">
    <property type="entry name" value="GLUCOKINASE"/>
    <property type="match status" value="1"/>
</dbReference>
<dbReference type="Gene3D" id="1.10.10.10">
    <property type="entry name" value="Winged helix-like DNA-binding domain superfamily/Winged helix DNA-binding domain"/>
    <property type="match status" value="1"/>
</dbReference>
<evidence type="ECO:0000256" key="2">
    <source>
        <dbReference type="ARBA" id="ARBA00023125"/>
    </source>
</evidence>
<name>A0A841Q024_9BACL</name>
<evidence type="ECO:0000259" key="4">
    <source>
        <dbReference type="PROSITE" id="PS51071"/>
    </source>
</evidence>
<evidence type="ECO:0000259" key="5">
    <source>
        <dbReference type="PROSITE" id="PS51464"/>
    </source>
</evidence>
<dbReference type="PANTHER" id="PTHR30514:SF1">
    <property type="entry name" value="HTH-TYPE TRANSCRIPTIONAL REGULATOR HEXR-RELATED"/>
    <property type="match status" value="1"/>
</dbReference>
<dbReference type="InterPro" id="IPR035472">
    <property type="entry name" value="RpiR-like_SIS"/>
</dbReference>
<dbReference type="InterPro" id="IPR036388">
    <property type="entry name" value="WH-like_DNA-bd_sf"/>
</dbReference>
<accession>A0A841Q024</accession>
<dbReference type="SUPFAM" id="SSF53697">
    <property type="entry name" value="SIS domain"/>
    <property type="match status" value="1"/>
</dbReference>